<proteinExistence type="predicted"/>
<feature type="compositionally biased region" description="Pro residues" evidence="1">
    <location>
        <begin position="1"/>
        <end position="12"/>
    </location>
</feature>
<organism evidence="2 3">
    <name type="scientific">Verticillium longisporum</name>
    <name type="common">Verticillium dahliae var. longisporum</name>
    <dbReference type="NCBI Taxonomy" id="100787"/>
    <lineage>
        <taxon>Eukaryota</taxon>
        <taxon>Fungi</taxon>
        <taxon>Dikarya</taxon>
        <taxon>Ascomycota</taxon>
        <taxon>Pezizomycotina</taxon>
        <taxon>Sordariomycetes</taxon>
        <taxon>Hypocreomycetidae</taxon>
        <taxon>Glomerellales</taxon>
        <taxon>Plectosphaerellaceae</taxon>
        <taxon>Verticillium</taxon>
    </lineage>
</organism>
<dbReference type="Proteomes" id="UP000689129">
    <property type="component" value="Unassembled WGS sequence"/>
</dbReference>
<gene>
    <name evidence="2" type="ORF">HYQ45_013361</name>
</gene>
<evidence type="ECO:0000313" key="3">
    <source>
        <dbReference type="Proteomes" id="UP000689129"/>
    </source>
</evidence>
<dbReference type="EMBL" id="JAEMWZ010000320">
    <property type="protein sequence ID" value="KAG7125092.1"/>
    <property type="molecule type" value="Genomic_DNA"/>
</dbReference>
<reference evidence="2" key="1">
    <citation type="journal article" date="2021" name="Mol. Plant Pathol.">
        <title>A 20-kb lineage-specific genomic region tames virulence in pathogenic amphidiploid Verticillium longisporum.</title>
        <authorList>
            <person name="Harting R."/>
            <person name="Starke J."/>
            <person name="Kusch H."/>
            <person name="Poggeler S."/>
            <person name="Maurus I."/>
            <person name="Schluter R."/>
            <person name="Landesfeind M."/>
            <person name="Bulla I."/>
            <person name="Nowrousian M."/>
            <person name="de Jonge R."/>
            <person name="Stahlhut G."/>
            <person name="Hoff K.J."/>
            <person name="Asshauer K.P."/>
            <person name="Thurmer A."/>
            <person name="Stanke M."/>
            <person name="Daniel R."/>
            <person name="Morgenstern B."/>
            <person name="Thomma B.P.H.J."/>
            <person name="Kronstad J.W."/>
            <person name="Braus-Stromeyer S.A."/>
            <person name="Braus G.H."/>
        </authorList>
    </citation>
    <scope>NUCLEOTIDE SEQUENCE</scope>
    <source>
        <strain evidence="2">Vl32</strain>
    </source>
</reference>
<evidence type="ECO:0000256" key="1">
    <source>
        <dbReference type="SAM" id="MobiDB-lite"/>
    </source>
</evidence>
<comment type="caution">
    <text evidence="2">The sequence shown here is derived from an EMBL/GenBank/DDBJ whole genome shotgun (WGS) entry which is preliminary data.</text>
</comment>
<feature type="region of interest" description="Disordered" evidence="1">
    <location>
        <begin position="58"/>
        <end position="84"/>
    </location>
</feature>
<protein>
    <submittedName>
        <fullName evidence="2">Uncharacterized protein</fullName>
    </submittedName>
</protein>
<dbReference type="AlphaFoldDB" id="A0A8I3ALY9"/>
<accession>A0A8I3ALY9</accession>
<feature type="region of interest" description="Disordered" evidence="1">
    <location>
        <begin position="1"/>
        <end position="21"/>
    </location>
</feature>
<sequence>MPTPFKRIPPPRSRSYSDSLSQILSCGDPHRGANGHLLWVFSAPYIVLVNTRAGSSTFNLDTYRPRNSPSHPTNGDASRLNSCKETQPWAPSFLSPVAAMSYLPEPLAELSPDPWFQT</sequence>
<evidence type="ECO:0000313" key="2">
    <source>
        <dbReference type="EMBL" id="KAG7125092.1"/>
    </source>
</evidence>
<name>A0A8I3ALY9_VERLO</name>